<reference evidence="2 3" key="1">
    <citation type="submission" date="2020-08" db="EMBL/GenBank/DDBJ databases">
        <title>Genome public.</title>
        <authorList>
            <person name="Liu C."/>
            <person name="Sun Q."/>
        </authorList>
    </citation>
    <scope>NUCLEOTIDE SEQUENCE [LARGE SCALE GENOMIC DNA]</scope>
    <source>
        <strain evidence="2 3">NSJ-9</strain>
    </source>
</reference>
<dbReference type="InterPro" id="IPR007074">
    <property type="entry name" value="LicD/FKTN/FKRP_NTP_transf"/>
</dbReference>
<proteinExistence type="predicted"/>
<accession>A0ABR7GH65</accession>
<dbReference type="PANTHER" id="PTHR43404:SF2">
    <property type="entry name" value="LIPOPOLYSACCHARIDE CHOLINEPHOSPHOTRANSFERASE LICD"/>
    <property type="match status" value="1"/>
</dbReference>
<organism evidence="2 3">
    <name type="scientific">Roseburia lenta</name>
    <dbReference type="NCBI Taxonomy" id="2763061"/>
    <lineage>
        <taxon>Bacteria</taxon>
        <taxon>Bacillati</taxon>
        <taxon>Bacillota</taxon>
        <taxon>Clostridia</taxon>
        <taxon>Lachnospirales</taxon>
        <taxon>Lachnospiraceae</taxon>
        <taxon>Roseburia</taxon>
    </lineage>
</organism>
<keyword evidence="3" id="KW-1185">Reference proteome</keyword>
<dbReference type="EMBL" id="JACOPG010000002">
    <property type="protein sequence ID" value="MBC5686116.1"/>
    <property type="molecule type" value="Genomic_DNA"/>
</dbReference>
<dbReference type="Proteomes" id="UP000643810">
    <property type="component" value="Unassembled WGS sequence"/>
</dbReference>
<evidence type="ECO:0000313" key="3">
    <source>
        <dbReference type="Proteomes" id="UP000643810"/>
    </source>
</evidence>
<protein>
    <submittedName>
        <fullName evidence="2">LicD family protein</fullName>
    </submittedName>
</protein>
<dbReference type="PANTHER" id="PTHR43404">
    <property type="entry name" value="LIPOPOLYSACCHARIDE CHOLINEPHOSPHOTRANSFERASE LICD"/>
    <property type="match status" value="1"/>
</dbReference>
<feature type="domain" description="LicD/FKTN/FKRP nucleotidyltransferase" evidence="1">
    <location>
        <begin position="157"/>
        <end position="373"/>
    </location>
</feature>
<comment type="caution">
    <text evidence="2">The sequence shown here is derived from an EMBL/GenBank/DDBJ whole genome shotgun (WGS) entry which is preliminary data.</text>
</comment>
<dbReference type="Pfam" id="PF04991">
    <property type="entry name" value="LicD"/>
    <property type="match status" value="1"/>
</dbReference>
<evidence type="ECO:0000259" key="1">
    <source>
        <dbReference type="Pfam" id="PF04991"/>
    </source>
</evidence>
<dbReference type="RefSeq" id="WP_118280375.1">
    <property type="nucleotide sequence ID" value="NZ_JACOPG010000002.1"/>
</dbReference>
<name>A0ABR7GH65_9FIRM</name>
<gene>
    <name evidence="2" type="ORF">H8R94_05775</name>
</gene>
<evidence type="ECO:0000313" key="2">
    <source>
        <dbReference type="EMBL" id="MBC5686116.1"/>
    </source>
</evidence>
<dbReference type="InterPro" id="IPR052942">
    <property type="entry name" value="LPS_cholinephosphotransferase"/>
</dbReference>
<sequence>MIYDNCEKYIKEVAMEEIATCDLRNKKIIVNGFDVLSKTFIYFFLREGIQNIEIFDDRRIGEIWCGLKIRSEKEIGAYIADAGEQYILITPLRDYQQRVDSLLNIDAGLKNDIHVFNNITMNTMPNNLVLPGGAREISLREAQLLQLKILKWFHEFCEEHNLRYYLHFGTLIGAVRHKGFIPWDEDIDITMPAPDYIKLGKLFPKECEFLWNSVFNEQLEDLPISTLSKIENEDIFTEYRFFPMRAWTGMGIDIFPLCGYPKEAKEQVTFRQEFMYWENVWSEQVVLPYGTDRYSLKTHKKLFEKMNEMLMRYDYDASENIGIGYFGRFYPQPRDGSVVMPKKWYEQSVLMEFEGEKYRIPIGYDEVLKKWYGNYMQLPPVEDRVSKGHSPIYSHH</sequence>